<dbReference type="SMART" id="SM00034">
    <property type="entry name" value="CLECT"/>
    <property type="match status" value="1"/>
</dbReference>
<dbReference type="InterPro" id="IPR018378">
    <property type="entry name" value="C-type_lectin_CS"/>
</dbReference>
<dbReference type="RefSeq" id="XP_013400201.1">
    <property type="nucleotide sequence ID" value="XM_013544747.1"/>
</dbReference>
<dbReference type="SUPFAM" id="SSF56436">
    <property type="entry name" value="C-type lectin-like"/>
    <property type="match status" value="1"/>
</dbReference>
<keyword evidence="1" id="KW-1015">Disulfide bond</keyword>
<name>A0A1S3IQL1_LINAN</name>
<gene>
    <name evidence="4" type="primary">LOC106166257</name>
</gene>
<dbReference type="InParanoid" id="A0A1S3IQL1"/>
<dbReference type="KEGG" id="lak:106166257"/>
<protein>
    <submittedName>
        <fullName evidence="4">Hepatic lectin-like</fullName>
    </submittedName>
</protein>
<dbReference type="Pfam" id="PF00059">
    <property type="entry name" value="Lectin_C"/>
    <property type="match status" value="1"/>
</dbReference>
<dbReference type="InterPro" id="IPR016186">
    <property type="entry name" value="C-type_lectin-like/link_sf"/>
</dbReference>
<dbReference type="PANTHER" id="PTHR22803">
    <property type="entry name" value="MANNOSE, PHOSPHOLIPASE, LECTIN RECEPTOR RELATED"/>
    <property type="match status" value="1"/>
</dbReference>
<feature type="domain" description="C-type lectin" evidence="2">
    <location>
        <begin position="138"/>
        <end position="259"/>
    </location>
</feature>
<evidence type="ECO:0000313" key="4">
    <source>
        <dbReference type="RefSeq" id="XP_013400201.1"/>
    </source>
</evidence>
<dbReference type="InterPro" id="IPR016187">
    <property type="entry name" value="CTDL_fold"/>
</dbReference>
<dbReference type="Proteomes" id="UP000085678">
    <property type="component" value="Unplaced"/>
</dbReference>
<dbReference type="InterPro" id="IPR050111">
    <property type="entry name" value="C-type_lectin/snaclec_domain"/>
</dbReference>
<keyword evidence="3" id="KW-1185">Reference proteome</keyword>
<dbReference type="PROSITE" id="PS50041">
    <property type="entry name" value="C_TYPE_LECTIN_2"/>
    <property type="match status" value="1"/>
</dbReference>
<dbReference type="GeneID" id="106166257"/>
<accession>A0A1S3IQL1</accession>
<evidence type="ECO:0000259" key="2">
    <source>
        <dbReference type="PROSITE" id="PS50041"/>
    </source>
</evidence>
<proteinExistence type="predicted"/>
<dbReference type="OrthoDB" id="6271941at2759"/>
<dbReference type="PRINTS" id="PR01504">
    <property type="entry name" value="PNCREATITSAP"/>
</dbReference>
<reference evidence="4" key="1">
    <citation type="submission" date="2025-08" db="UniProtKB">
        <authorList>
            <consortium name="RefSeq"/>
        </authorList>
    </citation>
    <scope>IDENTIFICATION</scope>
    <source>
        <tissue evidence="4">Gonads</tissue>
    </source>
</reference>
<dbReference type="PROSITE" id="PS00615">
    <property type="entry name" value="C_TYPE_LECTIN_1"/>
    <property type="match status" value="1"/>
</dbReference>
<dbReference type="InterPro" id="IPR001304">
    <property type="entry name" value="C-type_lectin-like"/>
</dbReference>
<evidence type="ECO:0000256" key="1">
    <source>
        <dbReference type="ARBA" id="ARBA00023157"/>
    </source>
</evidence>
<sequence>MTVQGFSQQLIQLQGALIQLQGSAADHGKNIAQLGQALSAVKETTGVATTNLGSRQDTNEVRLDTLQQNLTEVSTLLRIQNETLSDISSKVEQLQNVSRQRAILGDDSERADLSAIVRKLQSDMRNLPSRASFVNTGFSNSWYRLVNEAKTWNEAERYCQELHPNGHLAMVTSAKENSFIEALLKNRVSGSRPMAYLGGHDIAAEGQWKWQNGQSMTYTNWGPNEPNNSGSMEDCAEFVPATGKWNDIRCTQKQSFLCQVIYPE</sequence>
<evidence type="ECO:0000313" key="3">
    <source>
        <dbReference type="Proteomes" id="UP000085678"/>
    </source>
</evidence>
<organism evidence="3 4">
    <name type="scientific">Lingula anatina</name>
    <name type="common">Brachiopod</name>
    <name type="synonym">Lingula unguis</name>
    <dbReference type="NCBI Taxonomy" id="7574"/>
    <lineage>
        <taxon>Eukaryota</taxon>
        <taxon>Metazoa</taxon>
        <taxon>Spiralia</taxon>
        <taxon>Lophotrochozoa</taxon>
        <taxon>Brachiopoda</taxon>
        <taxon>Linguliformea</taxon>
        <taxon>Lingulata</taxon>
        <taxon>Lingulida</taxon>
        <taxon>Linguloidea</taxon>
        <taxon>Lingulidae</taxon>
        <taxon>Lingula</taxon>
    </lineage>
</organism>
<dbReference type="AlphaFoldDB" id="A0A1S3IQL1"/>
<dbReference type="Gene3D" id="3.10.100.10">
    <property type="entry name" value="Mannose-Binding Protein A, subunit A"/>
    <property type="match status" value="1"/>
</dbReference>